<keyword evidence="2" id="KW-0378">Hydrolase</keyword>
<dbReference type="InterPro" id="IPR036866">
    <property type="entry name" value="RibonucZ/Hydroxyglut_hydro"/>
</dbReference>
<dbReference type="GO" id="GO:0016787">
    <property type="term" value="F:hydrolase activity"/>
    <property type="evidence" value="ECO:0007669"/>
    <property type="project" value="UniProtKB-KW"/>
</dbReference>
<gene>
    <name evidence="2" type="ORF">D3791_02350</name>
</gene>
<dbReference type="SUPFAM" id="SSF56281">
    <property type="entry name" value="Metallo-hydrolase/oxidoreductase"/>
    <property type="match status" value="1"/>
</dbReference>
<evidence type="ECO:0000313" key="3">
    <source>
        <dbReference type="Proteomes" id="UP000502331"/>
    </source>
</evidence>
<dbReference type="CDD" id="cd16282">
    <property type="entry name" value="metallo-hydrolase-like_MBL-fold"/>
    <property type="match status" value="1"/>
</dbReference>
<dbReference type="InterPro" id="IPR050855">
    <property type="entry name" value="NDM-1-like"/>
</dbReference>
<protein>
    <submittedName>
        <fullName evidence="2">MBL fold metallo-hydrolase</fullName>
    </submittedName>
</protein>
<proteinExistence type="predicted"/>
<name>A0A6H0SEW9_9MICC</name>
<dbReference type="Pfam" id="PF00753">
    <property type="entry name" value="Lactamase_B"/>
    <property type="match status" value="1"/>
</dbReference>
<feature type="domain" description="Metallo-beta-lactamase" evidence="1">
    <location>
        <begin position="22"/>
        <end position="213"/>
    </location>
</feature>
<dbReference type="RefSeq" id="WP_172511190.1">
    <property type="nucleotide sequence ID" value="NZ_CP032549.1"/>
</dbReference>
<keyword evidence="3" id="KW-1185">Reference proteome</keyword>
<dbReference type="PANTHER" id="PTHR42951:SF4">
    <property type="entry name" value="ACYL-COENZYME A THIOESTERASE MBLAC2"/>
    <property type="match status" value="1"/>
</dbReference>
<dbReference type="SMART" id="SM00849">
    <property type="entry name" value="Lactamase_B"/>
    <property type="match status" value="1"/>
</dbReference>
<reference evidence="2 3" key="1">
    <citation type="submission" date="2018-09" db="EMBL/GenBank/DDBJ databases">
        <title>Glutamicibacter mishrai S5-52T (LMG 29155T = KCTC 39846T).</title>
        <authorList>
            <person name="Das S.K."/>
        </authorList>
    </citation>
    <scope>NUCLEOTIDE SEQUENCE [LARGE SCALE GENOMIC DNA]</scope>
    <source>
        <strain evidence="2 3">S5-52</strain>
    </source>
</reference>
<dbReference type="PANTHER" id="PTHR42951">
    <property type="entry name" value="METALLO-BETA-LACTAMASE DOMAIN-CONTAINING"/>
    <property type="match status" value="1"/>
</dbReference>
<dbReference type="AlphaFoldDB" id="A0A6H0SEW9"/>
<evidence type="ECO:0000259" key="1">
    <source>
        <dbReference type="SMART" id="SM00849"/>
    </source>
</evidence>
<sequence length="277" mass="30815">MSNGQWNKVAEGVFHRRYEPLDVSIGLVVGPTGSTIIDTRNNPAEAEEIIMDVAQWFGQEIVAVINTHAHYDHTFGNQVFKAAGIPIYGHYLVPDHFERYEKPYLARVKSHPAAEPDKSWQDVILTPPTVLIEERELISVGGRDIELIPLAAGHTDSDLAIHIPDAGVWFLGDIIEESGPPMFGSGAHPLGWPGVLTSLLDDISDSHVIIPGHGRPVERSFVIEQLKDFQLLAQEIRSAQTARIPAERIDFSARLLHVWPEEFLREAAKDGYREIGD</sequence>
<accession>A0A6H0SEW9</accession>
<organism evidence="2 3">
    <name type="scientific">Glutamicibacter mishrai</name>
    <dbReference type="NCBI Taxonomy" id="1775880"/>
    <lineage>
        <taxon>Bacteria</taxon>
        <taxon>Bacillati</taxon>
        <taxon>Actinomycetota</taxon>
        <taxon>Actinomycetes</taxon>
        <taxon>Micrococcales</taxon>
        <taxon>Micrococcaceae</taxon>
        <taxon>Glutamicibacter</taxon>
    </lineage>
</organism>
<dbReference type="InterPro" id="IPR001279">
    <property type="entry name" value="Metallo-B-lactamas"/>
</dbReference>
<dbReference type="Proteomes" id="UP000502331">
    <property type="component" value="Chromosome"/>
</dbReference>
<dbReference type="EMBL" id="CP032549">
    <property type="protein sequence ID" value="QIV86063.1"/>
    <property type="molecule type" value="Genomic_DNA"/>
</dbReference>
<evidence type="ECO:0000313" key="2">
    <source>
        <dbReference type="EMBL" id="QIV86063.1"/>
    </source>
</evidence>
<dbReference type="Gene3D" id="3.60.15.10">
    <property type="entry name" value="Ribonuclease Z/Hydroxyacylglutathione hydrolase-like"/>
    <property type="match status" value="1"/>
</dbReference>